<dbReference type="GO" id="GO:0006099">
    <property type="term" value="P:tricarboxylic acid cycle"/>
    <property type="evidence" value="ECO:0007669"/>
    <property type="project" value="InterPro"/>
</dbReference>
<evidence type="ECO:0000313" key="2">
    <source>
        <dbReference type="EMBL" id="SVC95018.1"/>
    </source>
</evidence>
<dbReference type="FunFam" id="1.10.40.30:FF:000002">
    <property type="entry name" value="Fumarate hydratase class II"/>
    <property type="match status" value="1"/>
</dbReference>
<protein>
    <recommendedName>
        <fullName evidence="1">Fumarase C C-terminal domain-containing protein</fullName>
    </recommendedName>
</protein>
<dbReference type="GO" id="GO:0008797">
    <property type="term" value="F:aspartate ammonia-lyase activity"/>
    <property type="evidence" value="ECO:0007669"/>
    <property type="project" value="TreeGrafter"/>
</dbReference>
<proteinExistence type="predicted"/>
<dbReference type="GO" id="GO:0006531">
    <property type="term" value="P:aspartate metabolic process"/>
    <property type="evidence" value="ECO:0007669"/>
    <property type="project" value="TreeGrafter"/>
</dbReference>
<organism evidence="2">
    <name type="scientific">marine metagenome</name>
    <dbReference type="NCBI Taxonomy" id="408172"/>
    <lineage>
        <taxon>unclassified sequences</taxon>
        <taxon>metagenomes</taxon>
        <taxon>ecological metagenomes</taxon>
    </lineage>
</organism>
<dbReference type="Gene3D" id="1.10.40.30">
    <property type="entry name" value="Fumarase/aspartase (C-terminal domain)"/>
    <property type="match status" value="1"/>
</dbReference>
<dbReference type="InterPro" id="IPR051546">
    <property type="entry name" value="Aspartate_Ammonia-Lyase"/>
</dbReference>
<dbReference type="GO" id="GO:0005829">
    <property type="term" value="C:cytosol"/>
    <property type="evidence" value="ECO:0007669"/>
    <property type="project" value="TreeGrafter"/>
</dbReference>
<dbReference type="EMBL" id="UINC01120496">
    <property type="protein sequence ID" value="SVC95018.1"/>
    <property type="molecule type" value="Genomic_DNA"/>
</dbReference>
<accession>A0A382RDD7</accession>
<sequence>QMFTNKLLKDLKANEEICTSYIEGSLAMCTSLAPIIGYDRAAEIAHKAYKSGKTVREVSLEENILDKKELDILLDPENMTKPTD</sequence>
<name>A0A382RDD7_9ZZZZ</name>
<dbReference type="InterPro" id="IPR018951">
    <property type="entry name" value="Fumarase_C_C"/>
</dbReference>
<dbReference type="AlphaFoldDB" id="A0A382RDD7"/>
<dbReference type="PANTHER" id="PTHR42696:SF2">
    <property type="entry name" value="ASPARTATE AMMONIA-LYASE"/>
    <property type="match status" value="1"/>
</dbReference>
<evidence type="ECO:0000259" key="1">
    <source>
        <dbReference type="Pfam" id="PF10415"/>
    </source>
</evidence>
<dbReference type="PANTHER" id="PTHR42696">
    <property type="entry name" value="ASPARTATE AMMONIA-LYASE"/>
    <property type="match status" value="1"/>
</dbReference>
<gene>
    <name evidence="2" type="ORF">METZ01_LOCUS347872</name>
</gene>
<dbReference type="SUPFAM" id="SSF48557">
    <property type="entry name" value="L-aspartase-like"/>
    <property type="match status" value="1"/>
</dbReference>
<reference evidence="2" key="1">
    <citation type="submission" date="2018-05" db="EMBL/GenBank/DDBJ databases">
        <authorList>
            <person name="Lanie J.A."/>
            <person name="Ng W.-L."/>
            <person name="Kazmierczak K.M."/>
            <person name="Andrzejewski T.M."/>
            <person name="Davidsen T.M."/>
            <person name="Wayne K.J."/>
            <person name="Tettelin H."/>
            <person name="Glass J.I."/>
            <person name="Rusch D."/>
            <person name="Podicherti R."/>
            <person name="Tsui H.-C.T."/>
            <person name="Winkler M.E."/>
        </authorList>
    </citation>
    <scope>NUCLEOTIDE SEQUENCE</scope>
</reference>
<dbReference type="Pfam" id="PF10415">
    <property type="entry name" value="FumaraseC_C"/>
    <property type="match status" value="1"/>
</dbReference>
<dbReference type="InterPro" id="IPR008948">
    <property type="entry name" value="L-Aspartase-like"/>
</dbReference>
<feature type="domain" description="Fumarase C C-terminal" evidence="1">
    <location>
        <begin position="29"/>
        <end position="81"/>
    </location>
</feature>
<feature type="non-terminal residue" evidence="2">
    <location>
        <position position="1"/>
    </location>
</feature>